<dbReference type="AlphaFoldDB" id="A0AA87MLL9"/>
<dbReference type="EMBL" id="AKWM02000082">
    <property type="protein sequence ID" value="EKR98167.1"/>
    <property type="molecule type" value="Genomic_DNA"/>
</dbReference>
<organism evidence="1 2">
    <name type="scientific">Leptospira mayottensis 200901122</name>
    <dbReference type="NCBI Taxonomy" id="1193010"/>
    <lineage>
        <taxon>Bacteria</taxon>
        <taxon>Pseudomonadati</taxon>
        <taxon>Spirochaetota</taxon>
        <taxon>Spirochaetia</taxon>
        <taxon>Leptospirales</taxon>
        <taxon>Leptospiraceae</taxon>
        <taxon>Leptospira</taxon>
    </lineage>
</organism>
<name>A0AA87MLL9_9LEPT</name>
<proteinExistence type="predicted"/>
<evidence type="ECO:0000313" key="2">
    <source>
        <dbReference type="Proteomes" id="UP000001343"/>
    </source>
</evidence>
<reference evidence="1 2" key="1">
    <citation type="journal article" date="2014" name="Int. J. Syst. Evol. Microbiol.">
        <title>Leptospira mayottensis sp. nov., a pathogenic species of the genus Leptospira isolated from humans.</title>
        <authorList>
            <person name="Bourhy P."/>
            <person name="Collet L."/>
            <person name="Brisse S."/>
            <person name="Picardeau M."/>
        </authorList>
    </citation>
    <scope>NUCLEOTIDE SEQUENCE [LARGE SCALE GENOMIC DNA]</scope>
    <source>
        <strain evidence="1 2">200901122</strain>
    </source>
</reference>
<gene>
    <name evidence="1" type="ORF">LEP1GSC125_1003</name>
</gene>
<dbReference type="Proteomes" id="UP000001343">
    <property type="component" value="Unassembled WGS sequence"/>
</dbReference>
<evidence type="ECO:0000313" key="1">
    <source>
        <dbReference type="EMBL" id="EKR98167.1"/>
    </source>
</evidence>
<comment type="caution">
    <text evidence="1">The sequence shown here is derived from an EMBL/GenBank/DDBJ whole genome shotgun (WGS) entry which is preliminary data.</text>
</comment>
<sequence>MFPYNPEKVFRYERTLLFLDPKKGQTNPLNKIQNRFCSKD</sequence>
<accession>A0AA87MLL9</accession>
<protein>
    <submittedName>
        <fullName evidence="1">Uncharacterized protein</fullName>
    </submittedName>
</protein>